<dbReference type="EMBL" id="NBIM01000005">
    <property type="protein sequence ID" value="OXY81073.1"/>
    <property type="molecule type" value="Genomic_DNA"/>
</dbReference>
<dbReference type="AlphaFoldDB" id="A0A233RCE7"/>
<feature type="compositionally biased region" description="Low complexity" evidence="1">
    <location>
        <begin position="144"/>
        <end position="154"/>
    </location>
</feature>
<dbReference type="OrthoDB" id="6019428at2"/>
<organism evidence="3 4">
    <name type="scientific">Oceanimonas doudoroffii</name>
    <dbReference type="NCBI Taxonomy" id="84158"/>
    <lineage>
        <taxon>Bacteria</taxon>
        <taxon>Pseudomonadati</taxon>
        <taxon>Pseudomonadota</taxon>
        <taxon>Gammaproteobacteria</taxon>
        <taxon>Aeromonadales</taxon>
        <taxon>Aeromonadaceae</taxon>
        <taxon>Oceanimonas</taxon>
    </lineage>
</organism>
<protein>
    <recommendedName>
        <fullName evidence="5">Type IV pilin</fullName>
    </recommendedName>
</protein>
<keyword evidence="2" id="KW-0812">Transmembrane</keyword>
<evidence type="ECO:0000256" key="2">
    <source>
        <dbReference type="SAM" id="Phobius"/>
    </source>
</evidence>
<evidence type="ECO:0008006" key="5">
    <source>
        <dbReference type="Google" id="ProtNLM"/>
    </source>
</evidence>
<dbReference type="Proteomes" id="UP000242757">
    <property type="component" value="Unassembled WGS sequence"/>
</dbReference>
<proteinExistence type="predicted"/>
<sequence>MKRQHGFGLIEVMLAFIIVAATAGTLLQLNKSYLEYSRDGRSREVAMRLAESKLDELRRFQTRSGFDAIANGSDSISLNDIAYGRSWAVTTYSWNSVSLDWVTPSSSVQDTGKKQVAVTVNWTDAGEAHSFSLDSVIAPNTPTSGGPFGTSGDSFGSGKGGPKVAHTPGALPDVIAMVIDPGSGIKQETTKPAPEISKKGNDVMVSFDAVTYDASGDSLIKSDSRTLYCTCETQSDTKSTRKPAAPIALAQGLYWENGGLADKGWGDSSNENCITCCNNHYDVPSSNLFADNYNQFNKGHMHSGSTYFESCRMLRIDGYYQVMPDWNLISLNVFPPGYLADATNVTLYQGYIKNVVQAYISELKAGTQTADHKAISYPDWLSANGTAEQQASFDDLTVLFLGSSYQFAARAVYVDLLPQGLLDKVDFNDDNWLARVAFNDVNVTLLADWKLSVADDIHLDVTNENINTIVDPGSDYFGTYSRGYVTGELITLLNLPVSVSAEMKRYNSGLTGGNAISAFDGSNVFTSALNVAVVEGSISEVTFDGVIQCLTTQNNNSTMAVSCSKNDFGKTVVTVTDGLGVNSDCTVVKDADVATARYQCTVSAGVGATVTFSENSNNSNFVFNAGTTNPNTISLSTLDITSGNIPCVLQISKHITDYGAVTCTP</sequence>
<dbReference type="InterPro" id="IPR012902">
    <property type="entry name" value="N_methyl_site"/>
</dbReference>
<reference evidence="3 4" key="1">
    <citation type="submission" date="2017-08" db="EMBL/GenBank/DDBJ databases">
        <title>A Genome Sequence of Oceanimonas doudoroffii ATCC 27123T.</title>
        <authorList>
            <person name="Brennan M.A."/>
            <person name="Maclea K.S."/>
            <person name="Mcclelland W.D."/>
            <person name="Trachtenberg A.M."/>
        </authorList>
    </citation>
    <scope>NUCLEOTIDE SEQUENCE [LARGE SCALE GENOMIC DNA]</scope>
    <source>
        <strain evidence="3 4">ATCC 27123</strain>
    </source>
</reference>
<evidence type="ECO:0000256" key="1">
    <source>
        <dbReference type="SAM" id="MobiDB-lite"/>
    </source>
</evidence>
<evidence type="ECO:0000313" key="4">
    <source>
        <dbReference type="Proteomes" id="UP000242757"/>
    </source>
</evidence>
<comment type="caution">
    <text evidence="3">The sequence shown here is derived from an EMBL/GenBank/DDBJ whole genome shotgun (WGS) entry which is preliminary data.</text>
</comment>
<keyword evidence="2" id="KW-1133">Transmembrane helix</keyword>
<gene>
    <name evidence="3" type="ORF">B6S08_13430</name>
</gene>
<accession>A0A233RCE7</accession>
<dbReference type="Pfam" id="PF07963">
    <property type="entry name" value="N_methyl"/>
    <property type="match status" value="1"/>
</dbReference>
<evidence type="ECO:0000313" key="3">
    <source>
        <dbReference type="EMBL" id="OXY81073.1"/>
    </source>
</evidence>
<keyword evidence="2" id="KW-0472">Membrane</keyword>
<feature type="region of interest" description="Disordered" evidence="1">
    <location>
        <begin position="144"/>
        <end position="163"/>
    </location>
</feature>
<dbReference type="RefSeq" id="WP_094201326.1">
    <property type="nucleotide sequence ID" value="NZ_NBIM01000005.1"/>
</dbReference>
<name>A0A233RCE7_9GAMM</name>
<keyword evidence="4" id="KW-1185">Reference proteome</keyword>
<feature type="transmembrane region" description="Helical" evidence="2">
    <location>
        <begin position="7"/>
        <end position="29"/>
    </location>
</feature>